<evidence type="ECO:0000256" key="2">
    <source>
        <dbReference type="ARBA" id="ARBA00022525"/>
    </source>
</evidence>
<evidence type="ECO:0000256" key="1">
    <source>
        <dbReference type="ARBA" id="ARBA00004613"/>
    </source>
</evidence>
<reference evidence="6" key="1">
    <citation type="submission" date="2025-08" db="UniProtKB">
        <authorList>
            <consortium name="RefSeq"/>
        </authorList>
    </citation>
    <scope>IDENTIFICATION</scope>
    <source>
        <tissue evidence="6">Testes</tissue>
    </source>
</reference>
<keyword evidence="5" id="KW-1185">Reference proteome</keyword>
<keyword evidence="2" id="KW-0964">Secreted</keyword>
<evidence type="ECO:0000256" key="3">
    <source>
        <dbReference type="ARBA" id="ARBA00023180"/>
    </source>
</evidence>
<evidence type="ECO:0000313" key="6">
    <source>
        <dbReference type="RefSeq" id="XP_006814122.1"/>
    </source>
</evidence>
<name>A0ABM0M281_SACKO</name>
<dbReference type="Gene3D" id="3.40.50.150">
    <property type="entry name" value="Vaccinia Virus protein VP39"/>
    <property type="match status" value="1"/>
</dbReference>
<comment type="subcellular location">
    <subcellularLocation>
        <location evidence="1">Secreted</location>
    </subcellularLocation>
</comment>
<evidence type="ECO:0000259" key="4">
    <source>
        <dbReference type="Pfam" id="PF05050"/>
    </source>
</evidence>
<sequence length="342" mass="39179">MTMGFWRMKTPLRVSFLLIGFLAGSLFTTFYGPGSYVQIQPLQSIKSQVHVYQENRHKVYRHINPVSVSKHGTLTPSEPKKYFIDCGGNTASSVRLFKDTYPNSSEYIIHSFEIDDRLKPFYAPYRNTEAHCPVAVSQRNGNVTAYSEDVWSPDKGPILGYDQQWGGGTLYAFNDEKNDIESGGSRKLTYRKTIPAMDLSSWIQKNTRIEDYVVLKMDVEGAEYGILKKMMDDGTFRWIDKLYGEYHDWQPTGYTWLEKFRIRERLKSSGFGMMNWEGEILDYEDFEKLHPPFRDITALGMAGKVINKCGSPMMAKWFPASHASKSYSLMLSEIGKTISISA</sequence>
<gene>
    <name evidence="6" type="primary">LOC100375808</name>
</gene>
<dbReference type="InterPro" id="IPR052001">
    <property type="entry name" value="MHC-II_Gamma/Thyroglobulin"/>
</dbReference>
<keyword evidence="3" id="KW-0325">Glycoprotein</keyword>
<dbReference type="SUPFAM" id="SSF53335">
    <property type="entry name" value="S-adenosyl-L-methionine-dependent methyltransferases"/>
    <property type="match status" value="1"/>
</dbReference>
<dbReference type="Proteomes" id="UP000694865">
    <property type="component" value="Unplaced"/>
</dbReference>
<accession>A0ABM0M281</accession>
<dbReference type="InterPro" id="IPR006342">
    <property type="entry name" value="FkbM_mtfrase"/>
</dbReference>
<dbReference type="PANTHER" id="PTHR14093:SF21">
    <property type="entry name" value="EXPRESSED PROTEIN"/>
    <property type="match status" value="1"/>
</dbReference>
<dbReference type="PANTHER" id="PTHR14093">
    <property type="entry name" value="HLA CLASS II GAMMA CHAIN"/>
    <property type="match status" value="1"/>
</dbReference>
<evidence type="ECO:0000313" key="5">
    <source>
        <dbReference type="Proteomes" id="UP000694865"/>
    </source>
</evidence>
<dbReference type="InterPro" id="IPR029063">
    <property type="entry name" value="SAM-dependent_MTases_sf"/>
</dbReference>
<dbReference type="RefSeq" id="XP_006814122.1">
    <property type="nucleotide sequence ID" value="XM_006814059.1"/>
</dbReference>
<dbReference type="GeneID" id="100375808"/>
<protein>
    <submittedName>
        <fullName evidence="6">Uncharacterized protein LOC100375808</fullName>
    </submittedName>
</protein>
<dbReference type="Pfam" id="PF05050">
    <property type="entry name" value="Methyltransf_21"/>
    <property type="match status" value="1"/>
</dbReference>
<proteinExistence type="predicted"/>
<organism evidence="5 6">
    <name type="scientific">Saccoglossus kowalevskii</name>
    <name type="common">Acorn worm</name>
    <dbReference type="NCBI Taxonomy" id="10224"/>
    <lineage>
        <taxon>Eukaryota</taxon>
        <taxon>Metazoa</taxon>
        <taxon>Hemichordata</taxon>
        <taxon>Enteropneusta</taxon>
        <taxon>Harrimaniidae</taxon>
        <taxon>Saccoglossus</taxon>
    </lineage>
</organism>
<feature type="domain" description="Methyltransferase FkbM" evidence="4">
    <location>
        <begin position="85"/>
        <end position="236"/>
    </location>
</feature>